<keyword evidence="2" id="KW-0812">Transmembrane</keyword>
<evidence type="ECO:0000256" key="1">
    <source>
        <dbReference type="SAM" id="Coils"/>
    </source>
</evidence>
<dbReference type="KEGG" id="vg:65246924"/>
<sequence length="474" mass="54453">MGALQSISEAFVAVVQHLPLIVFIIALTWFCLMGIRGRWYKVVFLIFFTPKCQAYSFCSNNEFNLCTTINSTIETNYHVVNPQNTTILLKFINDGFYFNVVTQSNCTSSSDFYLVKMQAVLLNSTDLPGCLGGWISNTYFDSVRCKNMSDNTNLRLLPGGFTITTREKPVDVERFPLYNLTFKWKHDDFTKNLVENVGNLSKVACTTQKLIESCRNKTSSSGTIRQTCDTSPLPVLTKLRRKRSSEFAVSSTTSVFSLISLDTGYADSSALWENIIRTQKYLNELEKIVANLTDNQMLLNNQVVLDQLTIKEMLDDLKQKGLRLDKAEKAFNNTHLCVMRNESNDLTHYLRIKHMHDNGEYYHDCKNLILVNDSLSGLIDLTKQAHYEAIQSLRMSLIRDYLLTLRWEYPCSLILIILGVILILVQKRAFQHRHYKKGDEWMCPFPHYPNSKGLCSCGKNYEFVKLMDCSIEKY</sequence>
<feature type="coiled-coil region" evidence="1">
    <location>
        <begin position="282"/>
        <end position="330"/>
    </location>
</feature>
<dbReference type="Proteomes" id="UP000502465">
    <property type="component" value="Genome"/>
</dbReference>
<organism evidence="3 4">
    <name type="scientific">Old schoolhouse virus 1</name>
    <dbReference type="NCBI Taxonomy" id="2447920"/>
    <lineage>
        <taxon>Viruses</taxon>
        <taxon>Riboviria</taxon>
        <taxon>Orthornavirae</taxon>
        <taxon>Negarnaviricota</taxon>
        <taxon>Polyploviricotina</taxon>
        <taxon>Bunyaviricetes</taxon>
        <taxon>Hareavirales</taxon>
        <taxon>Arenaviridae</taxon>
        <taxon>Hartmanivirus</taxon>
        <taxon>Hartmanivirus scholae</taxon>
    </lineage>
</organism>
<proteinExistence type="predicted"/>
<keyword evidence="2" id="KW-1133">Transmembrane helix</keyword>
<feature type="transmembrane region" description="Helical" evidence="2">
    <location>
        <begin position="12"/>
        <end position="32"/>
    </location>
</feature>
<dbReference type="EMBL" id="MH483024">
    <property type="protein sequence ID" value="AZI72575.1"/>
    <property type="molecule type" value="Genomic_RNA"/>
</dbReference>
<dbReference type="GeneID" id="65246924"/>
<evidence type="ECO:0000256" key="2">
    <source>
        <dbReference type="SAM" id="Phobius"/>
    </source>
</evidence>
<name>A0A3Q8Q2I2_9VIRU</name>
<evidence type="ECO:0000313" key="3">
    <source>
        <dbReference type="EMBL" id="AZI72575.1"/>
    </source>
</evidence>
<keyword evidence="2" id="KW-0472">Membrane</keyword>
<keyword evidence="1" id="KW-0175">Coiled coil</keyword>
<evidence type="ECO:0000313" key="4">
    <source>
        <dbReference type="Proteomes" id="UP000502465"/>
    </source>
</evidence>
<keyword evidence="4" id="KW-1185">Reference proteome</keyword>
<reference evidence="3 4" key="1">
    <citation type="journal article" date="2018" name="PLoS Pathog.">
        <title>Characterization of Haartman Institute snake virus-1 (HISV-1) and HISV-like viruses-The representatives of genus Hartmanivirus, family Arenaviridae.</title>
        <authorList>
            <person name="Hepojoki J."/>
            <person name="Hepojoki S."/>
            <person name="Smura T."/>
            <person name="Szirovicza L."/>
            <person name="Dervas E."/>
            <person name="Prahauser B."/>
            <person name="Nufer L."/>
            <person name="Schraner E.M."/>
            <person name="Vapalahti O."/>
            <person name="Kipar A."/>
            <person name="Hetzel U."/>
        </authorList>
    </citation>
    <scope>NUCLEOTIDE SEQUENCE [LARGE SCALE GENOMIC DNA]</scope>
    <source>
        <strain evidence="3">F17-0012_1</strain>
    </source>
</reference>
<accession>A0A3Q8Q2I2</accession>
<protein>
    <submittedName>
        <fullName evidence="3">Glycoprotein</fullName>
    </submittedName>
</protein>
<dbReference type="RefSeq" id="YP_010086253.1">
    <property type="nucleotide sequence ID" value="NC_055443.1"/>
</dbReference>
<gene>
    <name evidence="3" type="primary">GPC</name>
</gene>
<feature type="transmembrane region" description="Helical" evidence="2">
    <location>
        <begin position="407"/>
        <end position="425"/>
    </location>
</feature>